<dbReference type="InterPro" id="IPR036322">
    <property type="entry name" value="WD40_repeat_dom_sf"/>
</dbReference>
<evidence type="ECO:0000256" key="6">
    <source>
        <dbReference type="ARBA" id="ARBA00022741"/>
    </source>
</evidence>
<keyword evidence="6 12" id="KW-0547">Nucleotide-binding</keyword>
<dbReference type="PROSITE" id="PS50011">
    <property type="entry name" value="PROTEIN_KINASE_DOM"/>
    <property type="match status" value="1"/>
</dbReference>
<dbReference type="PROSITE" id="PS50294">
    <property type="entry name" value="WD_REPEATS_REGION"/>
    <property type="match status" value="3"/>
</dbReference>
<dbReference type="PROSITE" id="PS00678">
    <property type="entry name" value="WD_REPEATS_1"/>
    <property type="match status" value="2"/>
</dbReference>
<dbReference type="Gene3D" id="2.130.10.10">
    <property type="entry name" value="YVTN repeat-like/Quinoprotein amine dehydrogenase"/>
    <property type="match status" value="2"/>
</dbReference>
<keyword evidence="8 12" id="KW-0067">ATP-binding</keyword>
<dbReference type="PANTHER" id="PTHR24363">
    <property type="entry name" value="SERINE/THREONINE PROTEIN KINASE"/>
    <property type="match status" value="1"/>
</dbReference>
<dbReference type="CDD" id="cd00200">
    <property type="entry name" value="WD40"/>
    <property type="match status" value="1"/>
</dbReference>
<keyword evidence="7" id="KW-0418">Kinase</keyword>
<dbReference type="Pfam" id="PF07676">
    <property type="entry name" value="PD40"/>
    <property type="match status" value="1"/>
</dbReference>
<protein>
    <recommendedName>
        <fullName evidence="1">non-specific serine/threonine protein kinase</fullName>
        <ecNumber evidence="1">2.7.11.1</ecNumber>
    </recommendedName>
</protein>
<keyword evidence="5" id="KW-0677">Repeat</keyword>
<evidence type="ECO:0000256" key="4">
    <source>
        <dbReference type="ARBA" id="ARBA00022679"/>
    </source>
</evidence>
<feature type="repeat" description="WD" evidence="11">
    <location>
        <begin position="548"/>
        <end position="579"/>
    </location>
</feature>
<dbReference type="EC" id="2.7.11.1" evidence="1"/>
<feature type="repeat" description="WD" evidence="11">
    <location>
        <begin position="679"/>
        <end position="720"/>
    </location>
</feature>
<dbReference type="CDD" id="cd14014">
    <property type="entry name" value="STKc_PknB_like"/>
    <property type="match status" value="1"/>
</dbReference>
<evidence type="ECO:0000256" key="8">
    <source>
        <dbReference type="ARBA" id="ARBA00022840"/>
    </source>
</evidence>
<evidence type="ECO:0000256" key="2">
    <source>
        <dbReference type="ARBA" id="ARBA00022527"/>
    </source>
</evidence>
<evidence type="ECO:0000313" key="16">
    <source>
        <dbReference type="Proteomes" id="UP000612362"/>
    </source>
</evidence>
<dbReference type="PANTHER" id="PTHR24363:SF0">
    <property type="entry name" value="SERINE_THREONINE KINASE LIKE DOMAIN CONTAINING 1"/>
    <property type="match status" value="1"/>
</dbReference>
<dbReference type="Pfam" id="PF00069">
    <property type="entry name" value="Pkinase"/>
    <property type="match status" value="1"/>
</dbReference>
<dbReference type="PRINTS" id="PR00320">
    <property type="entry name" value="GPROTEINBRPT"/>
</dbReference>
<accession>A0A8J3MQG1</accession>
<feature type="domain" description="Protein kinase" evidence="14">
    <location>
        <begin position="66"/>
        <end position="320"/>
    </location>
</feature>
<evidence type="ECO:0000313" key="15">
    <source>
        <dbReference type="EMBL" id="GHO44877.1"/>
    </source>
</evidence>
<dbReference type="InterPro" id="IPR011009">
    <property type="entry name" value="Kinase-like_dom_sf"/>
</dbReference>
<dbReference type="PROSITE" id="PS00107">
    <property type="entry name" value="PROTEIN_KINASE_ATP"/>
    <property type="match status" value="1"/>
</dbReference>
<dbReference type="Proteomes" id="UP000612362">
    <property type="component" value="Unassembled WGS sequence"/>
</dbReference>
<dbReference type="SMART" id="SM00220">
    <property type="entry name" value="S_TKc"/>
    <property type="match status" value="1"/>
</dbReference>
<proteinExistence type="predicted"/>
<comment type="caution">
    <text evidence="15">The sequence shown here is derived from an EMBL/GenBank/DDBJ whole genome shotgun (WGS) entry which is preliminary data.</text>
</comment>
<comment type="catalytic activity">
    <reaction evidence="10">
        <text>L-seryl-[protein] + ATP = O-phospho-L-seryl-[protein] + ADP + H(+)</text>
        <dbReference type="Rhea" id="RHEA:17989"/>
        <dbReference type="Rhea" id="RHEA-COMP:9863"/>
        <dbReference type="Rhea" id="RHEA-COMP:11604"/>
        <dbReference type="ChEBI" id="CHEBI:15378"/>
        <dbReference type="ChEBI" id="CHEBI:29999"/>
        <dbReference type="ChEBI" id="CHEBI:30616"/>
        <dbReference type="ChEBI" id="CHEBI:83421"/>
        <dbReference type="ChEBI" id="CHEBI:456216"/>
        <dbReference type="EC" id="2.7.11.1"/>
    </reaction>
</comment>
<evidence type="ECO:0000259" key="14">
    <source>
        <dbReference type="PROSITE" id="PS50011"/>
    </source>
</evidence>
<dbReference type="RefSeq" id="WP_220194242.1">
    <property type="nucleotide sequence ID" value="NZ_BNJF01000001.1"/>
</dbReference>
<dbReference type="Gene3D" id="1.10.510.10">
    <property type="entry name" value="Transferase(Phosphotransferase) domain 1"/>
    <property type="match status" value="1"/>
</dbReference>
<keyword evidence="3 11" id="KW-0853">WD repeat</keyword>
<feature type="binding site" evidence="12">
    <location>
        <position position="96"/>
    </location>
    <ligand>
        <name>ATP</name>
        <dbReference type="ChEBI" id="CHEBI:30616"/>
    </ligand>
</feature>
<reference evidence="15" key="1">
    <citation type="submission" date="2020-10" db="EMBL/GenBank/DDBJ databases">
        <title>Taxonomic study of unclassified bacteria belonging to the class Ktedonobacteria.</title>
        <authorList>
            <person name="Yabe S."/>
            <person name="Wang C.M."/>
            <person name="Zheng Y."/>
            <person name="Sakai Y."/>
            <person name="Cavaletti L."/>
            <person name="Monciardini P."/>
            <person name="Donadio S."/>
        </authorList>
    </citation>
    <scope>NUCLEOTIDE SEQUENCE</scope>
    <source>
        <strain evidence="15">SOSP1-1</strain>
    </source>
</reference>
<dbReference type="SUPFAM" id="SSF50978">
    <property type="entry name" value="WD40 repeat-like"/>
    <property type="match status" value="1"/>
</dbReference>
<evidence type="ECO:0000256" key="10">
    <source>
        <dbReference type="ARBA" id="ARBA00048679"/>
    </source>
</evidence>
<dbReference type="PROSITE" id="PS50082">
    <property type="entry name" value="WD_REPEATS_2"/>
    <property type="match status" value="3"/>
</dbReference>
<dbReference type="EMBL" id="BNJF01000001">
    <property type="protein sequence ID" value="GHO44877.1"/>
    <property type="molecule type" value="Genomic_DNA"/>
</dbReference>
<dbReference type="InterPro" id="IPR020472">
    <property type="entry name" value="WD40_PAC1"/>
</dbReference>
<dbReference type="InterPro" id="IPR015943">
    <property type="entry name" value="WD40/YVTN_repeat-like_dom_sf"/>
</dbReference>
<keyword evidence="4" id="KW-0808">Transferase</keyword>
<dbReference type="SMART" id="SM00320">
    <property type="entry name" value="WD40"/>
    <property type="match status" value="4"/>
</dbReference>
<name>A0A8J3MQG1_9CHLR</name>
<dbReference type="GO" id="GO:0004674">
    <property type="term" value="F:protein serine/threonine kinase activity"/>
    <property type="evidence" value="ECO:0007669"/>
    <property type="project" value="UniProtKB-KW"/>
</dbReference>
<evidence type="ECO:0000256" key="9">
    <source>
        <dbReference type="ARBA" id="ARBA00047899"/>
    </source>
</evidence>
<dbReference type="GO" id="GO:0005524">
    <property type="term" value="F:ATP binding"/>
    <property type="evidence" value="ECO:0007669"/>
    <property type="project" value="UniProtKB-UniRule"/>
</dbReference>
<dbReference type="Pfam" id="PF00400">
    <property type="entry name" value="WD40"/>
    <property type="match status" value="1"/>
</dbReference>
<dbReference type="InterPro" id="IPR017441">
    <property type="entry name" value="Protein_kinase_ATP_BS"/>
</dbReference>
<dbReference type="InterPro" id="IPR001680">
    <property type="entry name" value="WD40_rpt"/>
</dbReference>
<evidence type="ECO:0000256" key="11">
    <source>
        <dbReference type="PROSITE-ProRule" id="PRU00221"/>
    </source>
</evidence>
<organism evidence="15 16">
    <name type="scientific">Ktedonospora formicarum</name>
    <dbReference type="NCBI Taxonomy" id="2778364"/>
    <lineage>
        <taxon>Bacteria</taxon>
        <taxon>Bacillati</taxon>
        <taxon>Chloroflexota</taxon>
        <taxon>Ktedonobacteria</taxon>
        <taxon>Ktedonobacterales</taxon>
        <taxon>Ktedonobacteraceae</taxon>
        <taxon>Ktedonospora</taxon>
    </lineage>
</organism>
<dbReference type="InterPro" id="IPR011659">
    <property type="entry name" value="WD40"/>
</dbReference>
<evidence type="ECO:0000256" key="5">
    <source>
        <dbReference type="ARBA" id="ARBA00022737"/>
    </source>
</evidence>
<dbReference type="SUPFAM" id="SSF56112">
    <property type="entry name" value="Protein kinase-like (PK-like)"/>
    <property type="match status" value="1"/>
</dbReference>
<evidence type="ECO:0000256" key="7">
    <source>
        <dbReference type="ARBA" id="ARBA00022777"/>
    </source>
</evidence>
<dbReference type="Gene3D" id="3.30.200.20">
    <property type="entry name" value="Phosphorylase Kinase, domain 1"/>
    <property type="match status" value="1"/>
</dbReference>
<dbReference type="InterPro" id="IPR000719">
    <property type="entry name" value="Prot_kinase_dom"/>
</dbReference>
<dbReference type="InterPro" id="IPR056154">
    <property type="entry name" value="Beta-prop_IFT140_1st"/>
</dbReference>
<feature type="region of interest" description="Disordered" evidence="13">
    <location>
        <begin position="331"/>
        <end position="364"/>
    </location>
</feature>
<evidence type="ECO:0000256" key="12">
    <source>
        <dbReference type="PROSITE-ProRule" id="PRU10141"/>
    </source>
</evidence>
<evidence type="ECO:0000256" key="13">
    <source>
        <dbReference type="SAM" id="MobiDB-lite"/>
    </source>
</evidence>
<evidence type="ECO:0000256" key="3">
    <source>
        <dbReference type="ARBA" id="ARBA00022574"/>
    </source>
</evidence>
<keyword evidence="16" id="KW-1185">Reference proteome</keyword>
<dbReference type="InterPro" id="IPR019775">
    <property type="entry name" value="WD40_repeat_CS"/>
</dbReference>
<dbReference type="Pfam" id="PF23383">
    <property type="entry name" value="Beta-prop_IFT140_1st"/>
    <property type="match status" value="1"/>
</dbReference>
<sequence length="755" mass="82717">MTTNEGLLAHDFCRNCGVAHPPQARFCPVCGHSAQADQGASQPVKAVSPTSVEQLSPVQRVLKGRYRVVKHIGSGGYGEVYKAEDTEFGDRLVAIKEMGTSGMSAEEIVEATEAFKHEAFLLARLTHPGLPSIFDYFNEDGHWFLVMSFVEGETLEDHIERTSRKRLSIAEVLQIGIQLCSVLGYLHTRQPPIIFRDLKPSNIMRTPDGQVYLIDFGIARLFKQGQTKDTVALGSPGFAAPEQYGKKQSSPQTDVYSLGATMHYLISGQDPSTTPFVFARLDVPEYLGLNELLLAMVDSDIRKRPASMIAVKQGLQHIARECPPGLYMKDAASRPAPKSGKSPEVRGVVARPAPRPRAPISVDEVMDRRRMLRPPSHRPPQHQLQVSAPQIAAHALRPGEKLEVYYPLPKKPVSRRALLIGGSAVAVGSFAICGLLAGLMQTSSANVSTSEAKPPPTPPARPIDNFKDGSFAVKWSPDGRFYAQAVGNESGMVSIYNKQDVWQSDLKGHTGRVSALAWSPDGKRLASGSYDTTVRVWDVESQQSHFLYKDHSSRVTALAWSSNGTWIASSDEDGPVQVWRGALDDYYDGGDWSDQTGRGGALSLEFSPDNKSLAIAYGGDSALPITTEPTDSAAIENVVSVGGRAMSWSPDGRSLAYAEGAKVYVGSFSNNRWQEQRTFLTHKEQVTTFAWSPDGTRIASAAWDHTIMVWDTRDMRVLQSFLLDKNQVALSLSWSSQDQLISSDSEGKVRSWPLE</sequence>
<feature type="repeat" description="WD" evidence="11">
    <location>
        <begin position="506"/>
        <end position="547"/>
    </location>
</feature>
<comment type="catalytic activity">
    <reaction evidence="9">
        <text>L-threonyl-[protein] + ATP = O-phospho-L-threonyl-[protein] + ADP + H(+)</text>
        <dbReference type="Rhea" id="RHEA:46608"/>
        <dbReference type="Rhea" id="RHEA-COMP:11060"/>
        <dbReference type="Rhea" id="RHEA-COMP:11605"/>
        <dbReference type="ChEBI" id="CHEBI:15378"/>
        <dbReference type="ChEBI" id="CHEBI:30013"/>
        <dbReference type="ChEBI" id="CHEBI:30616"/>
        <dbReference type="ChEBI" id="CHEBI:61977"/>
        <dbReference type="ChEBI" id="CHEBI:456216"/>
        <dbReference type="EC" id="2.7.11.1"/>
    </reaction>
</comment>
<gene>
    <name evidence="15" type="ORF">KSX_30400</name>
</gene>
<evidence type="ECO:0000256" key="1">
    <source>
        <dbReference type="ARBA" id="ARBA00012513"/>
    </source>
</evidence>
<dbReference type="AlphaFoldDB" id="A0A8J3MQG1"/>
<keyword evidence="2" id="KW-0723">Serine/threonine-protein kinase</keyword>